<feature type="compositionally biased region" description="Basic and acidic residues" evidence="1">
    <location>
        <begin position="38"/>
        <end position="94"/>
    </location>
</feature>
<reference evidence="2" key="2">
    <citation type="journal article" date="2021" name="Genome Biol. Evol.">
        <title>Developing a high-quality reference genome for a parasitic bivalve with doubly uniparental inheritance (Bivalvia: Unionida).</title>
        <authorList>
            <person name="Smith C.H."/>
        </authorList>
    </citation>
    <scope>NUCLEOTIDE SEQUENCE</scope>
    <source>
        <strain evidence="2">CHS0354</strain>
        <tissue evidence="2">Mantle</tissue>
    </source>
</reference>
<evidence type="ECO:0000256" key="1">
    <source>
        <dbReference type="SAM" id="MobiDB-lite"/>
    </source>
</evidence>
<dbReference type="AlphaFoldDB" id="A0AAE0SA73"/>
<dbReference type="Proteomes" id="UP001195483">
    <property type="component" value="Unassembled WGS sequence"/>
</dbReference>
<sequence length="168" mass="19269">MAPNPSLLPSQKRQSDSAIASESNHKKARLSSVSSETVKSEDKQRSEERAKSSWSSKEEKKQSKSKDNTISKYEDKREVRADQKLLKDDKKEVKKDIKDDKMEVKNDKKDVKDTRKKKKFGKKKMLVLPYRAPQFEDLFGPPIKLEYVKQKPSTISSEKQPNAASLKA</sequence>
<organism evidence="2 3">
    <name type="scientific">Potamilus streckersoni</name>
    <dbReference type="NCBI Taxonomy" id="2493646"/>
    <lineage>
        <taxon>Eukaryota</taxon>
        <taxon>Metazoa</taxon>
        <taxon>Spiralia</taxon>
        <taxon>Lophotrochozoa</taxon>
        <taxon>Mollusca</taxon>
        <taxon>Bivalvia</taxon>
        <taxon>Autobranchia</taxon>
        <taxon>Heteroconchia</taxon>
        <taxon>Palaeoheterodonta</taxon>
        <taxon>Unionida</taxon>
        <taxon>Unionoidea</taxon>
        <taxon>Unionidae</taxon>
        <taxon>Ambleminae</taxon>
        <taxon>Lampsilini</taxon>
        <taxon>Potamilus</taxon>
    </lineage>
</organism>
<feature type="compositionally biased region" description="Polar residues" evidence="1">
    <location>
        <begin position="7"/>
        <end position="22"/>
    </location>
</feature>
<reference evidence="2" key="1">
    <citation type="journal article" date="2021" name="Genome Biol. Evol.">
        <title>A High-Quality Reference Genome for a Parasitic Bivalve with Doubly Uniparental Inheritance (Bivalvia: Unionida).</title>
        <authorList>
            <person name="Smith C.H."/>
        </authorList>
    </citation>
    <scope>NUCLEOTIDE SEQUENCE</scope>
    <source>
        <strain evidence="2">CHS0354</strain>
    </source>
</reference>
<feature type="region of interest" description="Disordered" evidence="1">
    <location>
        <begin position="1"/>
        <end position="94"/>
    </location>
</feature>
<accession>A0AAE0SA73</accession>
<keyword evidence="3" id="KW-1185">Reference proteome</keyword>
<evidence type="ECO:0000313" key="3">
    <source>
        <dbReference type="Proteomes" id="UP001195483"/>
    </source>
</evidence>
<gene>
    <name evidence="2" type="ORF">CHS0354_000306</name>
</gene>
<reference evidence="2" key="3">
    <citation type="submission" date="2023-05" db="EMBL/GenBank/DDBJ databases">
        <authorList>
            <person name="Smith C.H."/>
        </authorList>
    </citation>
    <scope>NUCLEOTIDE SEQUENCE</scope>
    <source>
        <strain evidence="2">CHS0354</strain>
        <tissue evidence="2">Mantle</tissue>
    </source>
</reference>
<dbReference type="EMBL" id="JAEAOA010000072">
    <property type="protein sequence ID" value="KAK3588206.1"/>
    <property type="molecule type" value="Genomic_DNA"/>
</dbReference>
<proteinExistence type="predicted"/>
<evidence type="ECO:0000313" key="2">
    <source>
        <dbReference type="EMBL" id="KAK3588206.1"/>
    </source>
</evidence>
<name>A0AAE0SA73_9BIVA</name>
<protein>
    <submittedName>
        <fullName evidence="2">Uncharacterized protein</fullName>
    </submittedName>
</protein>
<comment type="caution">
    <text evidence="2">The sequence shown here is derived from an EMBL/GenBank/DDBJ whole genome shotgun (WGS) entry which is preliminary data.</text>
</comment>